<name>A0A9R1WAP6_LACSA</name>
<evidence type="ECO:0000256" key="6">
    <source>
        <dbReference type="RuleBase" id="RU363039"/>
    </source>
</evidence>
<dbReference type="InterPro" id="IPR015413">
    <property type="entry name" value="Methionyl/Leucyl_tRNA_Synth"/>
</dbReference>
<dbReference type="PANTHER" id="PTHR45765">
    <property type="entry name" value="METHIONINE--TRNA LIGASE"/>
    <property type="match status" value="1"/>
</dbReference>
<evidence type="ECO:0000259" key="8">
    <source>
        <dbReference type="Pfam" id="PF09334"/>
    </source>
</evidence>
<feature type="domain" description="Methionyl/Leucyl tRNA synthetase" evidence="8">
    <location>
        <begin position="12"/>
        <end position="99"/>
    </location>
</feature>
<dbReference type="InterPro" id="IPR023458">
    <property type="entry name" value="Met-tRNA_ligase_1"/>
</dbReference>
<dbReference type="GO" id="GO:0004825">
    <property type="term" value="F:methionine-tRNA ligase activity"/>
    <property type="evidence" value="ECO:0007669"/>
    <property type="project" value="InterPro"/>
</dbReference>
<gene>
    <name evidence="9" type="ORF">LSAT_V11C300150200</name>
</gene>
<keyword evidence="5 6" id="KW-0030">Aminoacyl-tRNA synthetase</keyword>
<dbReference type="Pfam" id="PF09334">
    <property type="entry name" value="tRNA-synt_1g"/>
    <property type="match status" value="1"/>
</dbReference>
<evidence type="ECO:0000256" key="7">
    <source>
        <dbReference type="SAM" id="Phobius"/>
    </source>
</evidence>
<evidence type="ECO:0000256" key="1">
    <source>
        <dbReference type="ARBA" id="ARBA00022598"/>
    </source>
</evidence>
<evidence type="ECO:0000313" key="9">
    <source>
        <dbReference type="EMBL" id="KAJ0219191.1"/>
    </source>
</evidence>
<evidence type="ECO:0000256" key="2">
    <source>
        <dbReference type="ARBA" id="ARBA00022741"/>
    </source>
</evidence>
<comment type="caution">
    <text evidence="9">The sequence shown here is derived from an EMBL/GenBank/DDBJ whole genome shotgun (WGS) entry which is preliminary data.</text>
</comment>
<dbReference type="GO" id="GO:0005524">
    <property type="term" value="F:ATP binding"/>
    <property type="evidence" value="ECO:0007669"/>
    <property type="project" value="UniProtKB-KW"/>
</dbReference>
<proteinExistence type="inferred from homology"/>
<keyword evidence="1 6" id="KW-0436">Ligase</keyword>
<dbReference type="AlphaFoldDB" id="A0A9R1WAP6"/>
<feature type="transmembrane region" description="Helical" evidence="7">
    <location>
        <begin position="184"/>
        <end position="204"/>
    </location>
</feature>
<feature type="transmembrane region" description="Helical" evidence="7">
    <location>
        <begin position="151"/>
        <end position="172"/>
    </location>
</feature>
<organism evidence="9 10">
    <name type="scientific">Lactuca sativa</name>
    <name type="common">Garden lettuce</name>
    <dbReference type="NCBI Taxonomy" id="4236"/>
    <lineage>
        <taxon>Eukaryota</taxon>
        <taxon>Viridiplantae</taxon>
        <taxon>Streptophyta</taxon>
        <taxon>Embryophyta</taxon>
        <taxon>Tracheophyta</taxon>
        <taxon>Spermatophyta</taxon>
        <taxon>Magnoliopsida</taxon>
        <taxon>eudicotyledons</taxon>
        <taxon>Gunneridae</taxon>
        <taxon>Pentapetalae</taxon>
        <taxon>asterids</taxon>
        <taxon>campanulids</taxon>
        <taxon>Asterales</taxon>
        <taxon>Asteraceae</taxon>
        <taxon>Cichorioideae</taxon>
        <taxon>Cichorieae</taxon>
        <taxon>Lactucinae</taxon>
        <taxon>Lactuca</taxon>
    </lineage>
</organism>
<comment type="similarity">
    <text evidence="6">Belongs to the class-I aminoacyl-tRNA synthetase family.</text>
</comment>
<dbReference type="Gene3D" id="3.40.50.620">
    <property type="entry name" value="HUPs"/>
    <property type="match status" value="1"/>
</dbReference>
<protein>
    <recommendedName>
        <fullName evidence="8">Methionyl/Leucyl tRNA synthetase domain-containing protein</fullName>
    </recommendedName>
</protein>
<sequence>MKHTNYQCPSSVNNVPHLGNIIGCVLSVDVFARYCRLRVYNTIYICGTDEYGTATETKALQENCTPKEICYRFHDDQVLYGATPNEKSKFISQLQKDNQNVLTTETTIVCHVSEAKDSPNWQKIPRKRVPSKYFKKKVEEKRMQFKESGRGLVVSWALCAICLFRHVSHFIGAKAWWIHAMHSIGFHLYLSLFTLLVQGCQLIIDGMKSLMRGNLNMNTLVGLGAISSFTVITFAALIPKLVITITCR</sequence>
<dbReference type="EMBL" id="NBSK02000003">
    <property type="protein sequence ID" value="KAJ0219191.1"/>
    <property type="molecule type" value="Genomic_DNA"/>
</dbReference>
<dbReference type="InterPro" id="IPR014729">
    <property type="entry name" value="Rossmann-like_a/b/a_fold"/>
</dbReference>
<dbReference type="SUPFAM" id="SSF52374">
    <property type="entry name" value="Nucleotidylyl transferase"/>
    <property type="match status" value="1"/>
</dbReference>
<evidence type="ECO:0000256" key="3">
    <source>
        <dbReference type="ARBA" id="ARBA00022840"/>
    </source>
</evidence>
<evidence type="ECO:0000256" key="4">
    <source>
        <dbReference type="ARBA" id="ARBA00022917"/>
    </source>
</evidence>
<reference evidence="9 10" key="1">
    <citation type="journal article" date="2017" name="Nat. Commun.">
        <title>Genome assembly with in vitro proximity ligation data and whole-genome triplication in lettuce.</title>
        <authorList>
            <person name="Reyes-Chin-Wo S."/>
            <person name="Wang Z."/>
            <person name="Yang X."/>
            <person name="Kozik A."/>
            <person name="Arikit S."/>
            <person name="Song C."/>
            <person name="Xia L."/>
            <person name="Froenicke L."/>
            <person name="Lavelle D.O."/>
            <person name="Truco M.J."/>
            <person name="Xia R."/>
            <person name="Zhu S."/>
            <person name="Xu C."/>
            <person name="Xu H."/>
            <person name="Xu X."/>
            <person name="Cox K."/>
            <person name="Korf I."/>
            <person name="Meyers B.C."/>
            <person name="Michelmore R.W."/>
        </authorList>
    </citation>
    <scope>NUCLEOTIDE SEQUENCE [LARGE SCALE GENOMIC DNA]</scope>
    <source>
        <strain evidence="10">cv. Salinas</strain>
        <tissue evidence="9">Seedlings</tissue>
    </source>
</reference>
<dbReference type="PANTHER" id="PTHR45765:SF1">
    <property type="entry name" value="METHIONINE--TRNA LIGASE, CYTOPLASMIC"/>
    <property type="match status" value="1"/>
</dbReference>
<keyword evidence="4 6" id="KW-0648">Protein biosynthesis</keyword>
<evidence type="ECO:0000256" key="5">
    <source>
        <dbReference type="ARBA" id="ARBA00023146"/>
    </source>
</evidence>
<keyword evidence="2 6" id="KW-0547">Nucleotide-binding</keyword>
<keyword evidence="7" id="KW-1133">Transmembrane helix</keyword>
<dbReference type="GO" id="GO:0006418">
    <property type="term" value="P:tRNA aminoacylation for protein translation"/>
    <property type="evidence" value="ECO:0007669"/>
    <property type="project" value="InterPro"/>
</dbReference>
<keyword evidence="7" id="KW-0812">Transmembrane</keyword>
<feature type="transmembrane region" description="Helical" evidence="7">
    <location>
        <begin position="216"/>
        <end position="238"/>
    </location>
</feature>
<keyword evidence="3 6" id="KW-0067">ATP-binding</keyword>
<keyword evidence="7" id="KW-0472">Membrane</keyword>
<keyword evidence="10" id="KW-1185">Reference proteome</keyword>
<dbReference type="Proteomes" id="UP000235145">
    <property type="component" value="Unassembled WGS sequence"/>
</dbReference>
<evidence type="ECO:0000313" key="10">
    <source>
        <dbReference type="Proteomes" id="UP000235145"/>
    </source>
</evidence>
<accession>A0A9R1WAP6</accession>